<dbReference type="OrthoDB" id="5103650at2759"/>
<keyword evidence="3" id="KW-1185">Reference proteome</keyword>
<feature type="chain" id="PRO_5015588555" evidence="1">
    <location>
        <begin position="22"/>
        <end position="288"/>
    </location>
</feature>
<name>A0A2T4GXJ4_FUSCU</name>
<dbReference type="OMA" id="YDYYEGC"/>
<reference evidence="2 3" key="1">
    <citation type="submission" date="2018-02" db="EMBL/GenBank/DDBJ databases">
        <title>Fusarium culmorum secondary metabolites in fungal-bacterial-plant interactions.</title>
        <authorList>
            <person name="Schmidt R."/>
        </authorList>
    </citation>
    <scope>NUCLEOTIDE SEQUENCE [LARGE SCALE GENOMIC DNA]</scope>
    <source>
        <strain evidence="2 3">PV</strain>
    </source>
</reference>
<protein>
    <submittedName>
        <fullName evidence="2">Uncharacterized protein</fullName>
    </submittedName>
</protein>
<keyword evidence="1" id="KW-0732">Signal</keyword>
<comment type="caution">
    <text evidence="2">The sequence shown here is derived from an EMBL/GenBank/DDBJ whole genome shotgun (WGS) entry which is preliminary data.</text>
</comment>
<evidence type="ECO:0000313" key="3">
    <source>
        <dbReference type="Proteomes" id="UP000241587"/>
    </source>
</evidence>
<evidence type="ECO:0000313" key="2">
    <source>
        <dbReference type="EMBL" id="PTD08255.1"/>
    </source>
</evidence>
<dbReference type="EMBL" id="PVEM01000006">
    <property type="protein sequence ID" value="PTD08255.1"/>
    <property type="molecule type" value="Genomic_DNA"/>
</dbReference>
<accession>A0A2T4GXJ4</accession>
<gene>
    <name evidence="2" type="ORF">FCULG_00005403</name>
</gene>
<evidence type="ECO:0000256" key="1">
    <source>
        <dbReference type="SAM" id="SignalP"/>
    </source>
</evidence>
<feature type="signal peptide" evidence="1">
    <location>
        <begin position="1"/>
        <end position="21"/>
    </location>
</feature>
<dbReference type="AlphaFoldDB" id="A0A2T4GXJ4"/>
<organism evidence="2 3">
    <name type="scientific">Fusarium culmorum</name>
    <dbReference type="NCBI Taxonomy" id="5516"/>
    <lineage>
        <taxon>Eukaryota</taxon>
        <taxon>Fungi</taxon>
        <taxon>Dikarya</taxon>
        <taxon>Ascomycota</taxon>
        <taxon>Pezizomycotina</taxon>
        <taxon>Sordariomycetes</taxon>
        <taxon>Hypocreomycetidae</taxon>
        <taxon>Hypocreales</taxon>
        <taxon>Nectriaceae</taxon>
        <taxon>Fusarium</taxon>
    </lineage>
</organism>
<sequence>MIFHTLAATVVAVALAGNAKASPCKPASRSTTLHLDTTSIATTMIECLPTTIDIISSVTTILSNEASTSEAISSATLTSETSITVGDTTTIVSSTIEQTTQDATTTSSEIATATDTLTTVEVSVTTTAYTTTEQSAIEITTSSSTPQCTFTGKYANYVQNPSFDNKVNGNWSLEGVVAGRDYVVRYYWSLQGHPLQSDECRIVASAGPDGQSLHFVYTDGEEPAQQGQFYMQEFRITAEQDDQRLSIGFFCKAGYKGDEVRVNIDDVAVYDYYEGCDSPAVAVTKYTH</sequence>
<dbReference type="Proteomes" id="UP000241587">
    <property type="component" value="Unassembled WGS sequence"/>
</dbReference>
<proteinExistence type="predicted"/>